<dbReference type="PANTHER" id="PTHR42760:SF83">
    <property type="entry name" value="(3R)-3-HYDROXYACYL-COA DEHYDROGENASE"/>
    <property type="match status" value="1"/>
</dbReference>
<dbReference type="Proteomes" id="UP000566819">
    <property type="component" value="Unassembled WGS sequence"/>
</dbReference>
<dbReference type="OrthoDB" id="5319341at2759"/>
<dbReference type="PANTHER" id="PTHR42760">
    <property type="entry name" value="SHORT-CHAIN DEHYDROGENASES/REDUCTASES FAMILY MEMBER"/>
    <property type="match status" value="1"/>
</dbReference>
<dbReference type="EMBL" id="JAAMPI010002058">
    <property type="protein sequence ID" value="KAF4619046.1"/>
    <property type="molecule type" value="Genomic_DNA"/>
</dbReference>
<dbReference type="InterPro" id="IPR001138">
    <property type="entry name" value="Zn2Cys6_DnaBD"/>
</dbReference>
<dbReference type="GO" id="GO:0006633">
    <property type="term" value="P:fatty acid biosynthetic process"/>
    <property type="evidence" value="ECO:0007669"/>
    <property type="project" value="TreeGrafter"/>
</dbReference>
<dbReference type="GO" id="GO:0019301">
    <property type="term" value="P:rhamnose catabolic process"/>
    <property type="evidence" value="ECO:0007669"/>
    <property type="project" value="UniProtKB-ARBA"/>
</dbReference>
<evidence type="ECO:0000313" key="9">
    <source>
        <dbReference type="Proteomes" id="UP000566819"/>
    </source>
</evidence>
<dbReference type="Pfam" id="PF00172">
    <property type="entry name" value="Zn_clus"/>
    <property type="match status" value="1"/>
</dbReference>
<dbReference type="GO" id="GO:0016616">
    <property type="term" value="F:oxidoreductase activity, acting on the CH-OH group of donors, NAD or NADP as acceptor"/>
    <property type="evidence" value="ECO:0007669"/>
    <property type="project" value="TreeGrafter"/>
</dbReference>
<evidence type="ECO:0000256" key="5">
    <source>
        <dbReference type="ARBA" id="ARBA00023308"/>
    </source>
</evidence>
<comment type="similarity">
    <text evidence="1">Belongs to the short-chain dehydrogenases/reductases (SDR) family.</text>
</comment>
<dbReference type="Pfam" id="PF11951">
    <property type="entry name" value="Fungal_trans_2"/>
    <property type="match status" value="1"/>
</dbReference>
<keyword evidence="2" id="KW-0521">NADP</keyword>
<accession>A0A8H4VQE3</accession>
<evidence type="ECO:0000256" key="4">
    <source>
        <dbReference type="ARBA" id="ARBA00023242"/>
    </source>
</evidence>
<gene>
    <name evidence="8" type="ORF">G7Y89_g14800</name>
</gene>
<dbReference type="SUPFAM" id="SSF51735">
    <property type="entry name" value="NAD(P)-binding Rossmann-fold domains"/>
    <property type="match status" value="1"/>
</dbReference>
<dbReference type="GO" id="GO:0048038">
    <property type="term" value="F:quinone binding"/>
    <property type="evidence" value="ECO:0007669"/>
    <property type="project" value="TreeGrafter"/>
</dbReference>
<keyword evidence="3" id="KW-0560">Oxidoreductase</keyword>
<name>A0A8H4VQE3_9HELO</name>
<evidence type="ECO:0000256" key="6">
    <source>
        <dbReference type="SAM" id="MobiDB-lite"/>
    </source>
</evidence>
<keyword evidence="4" id="KW-0539">Nucleus</keyword>
<dbReference type="GO" id="GO:0000981">
    <property type="term" value="F:DNA-binding transcription factor activity, RNA polymerase II-specific"/>
    <property type="evidence" value="ECO:0007669"/>
    <property type="project" value="InterPro"/>
</dbReference>
<keyword evidence="9" id="KW-1185">Reference proteome</keyword>
<feature type="region of interest" description="Disordered" evidence="6">
    <location>
        <begin position="103"/>
        <end position="161"/>
    </location>
</feature>
<dbReference type="Pfam" id="PF13561">
    <property type="entry name" value="adh_short_C2"/>
    <property type="match status" value="1"/>
</dbReference>
<evidence type="ECO:0000259" key="7">
    <source>
        <dbReference type="PROSITE" id="PS50048"/>
    </source>
</evidence>
<proteinExistence type="inferred from homology"/>
<dbReference type="PRINTS" id="PR00080">
    <property type="entry name" value="SDRFAMILY"/>
</dbReference>
<dbReference type="SMART" id="SM00066">
    <property type="entry name" value="GAL4"/>
    <property type="match status" value="1"/>
</dbReference>
<evidence type="ECO:0000313" key="8">
    <source>
        <dbReference type="EMBL" id="KAF4619046.1"/>
    </source>
</evidence>
<dbReference type="Gene3D" id="4.10.240.10">
    <property type="entry name" value="Zn(2)-C6 fungal-type DNA-binding domain"/>
    <property type="match status" value="1"/>
</dbReference>
<protein>
    <recommendedName>
        <fullName evidence="7">Zn(2)-C6 fungal-type domain-containing protein</fullName>
    </recommendedName>
</protein>
<dbReference type="PRINTS" id="PR00081">
    <property type="entry name" value="GDHRDH"/>
</dbReference>
<dbReference type="SUPFAM" id="SSF57701">
    <property type="entry name" value="Zn2/Cys6 DNA-binding domain"/>
    <property type="match status" value="1"/>
</dbReference>
<dbReference type="InterPro" id="IPR036291">
    <property type="entry name" value="NAD(P)-bd_dom_sf"/>
</dbReference>
<dbReference type="InterPro" id="IPR002347">
    <property type="entry name" value="SDR_fam"/>
</dbReference>
<organism evidence="8 9">
    <name type="scientific">Cudoniella acicularis</name>
    <dbReference type="NCBI Taxonomy" id="354080"/>
    <lineage>
        <taxon>Eukaryota</taxon>
        <taxon>Fungi</taxon>
        <taxon>Dikarya</taxon>
        <taxon>Ascomycota</taxon>
        <taxon>Pezizomycotina</taxon>
        <taxon>Leotiomycetes</taxon>
        <taxon>Helotiales</taxon>
        <taxon>Tricladiaceae</taxon>
        <taxon>Cudoniella</taxon>
    </lineage>
</organism>
<evidence type="ECO:0000256" key="3">
    <source>
        <dbReference type="ARBA" id="ARBA00023002"/>
    </source>
</evidence>
<dbReference type="InterPro" id="IPR021858">
    <property type="entry name" value="Fun_TF"/>
</dbReference>
<comment type="caution">
    <text evidence="8">The sequence shown here is derived from an EMBL/GenBank/DDBJ whole genome shotgun (WGS) entry which is preliminary data.</text>
</comment>
<feature type="compositionally biased region" description="Basic residues" evidence="6">
    <location>
        <begin position="149"/>
        <end position="159"/>
    </location>
</feature>
<dbReference type="Gene3D" id="3.40.50.720">
    <property type="entry name" value="NAD(P)-binding Rossmann-like Domain"/>
    <property type="match status" value="1"/>
</dbReference>
<dbReference type="CDD" id="cd05233">
    <property type="entry name" value="SDR_c"/>
    <property type="match status" value="1"/>
</dbReference>
<dbReference type="GO" id="GO:0008270">
    <property type="term" value="F:zinc ion binding"/>
    <property type="evidence" value="ECO:0007669"/>
    <property type="project" value="InterPro"/>
</dbReference>
<sequence length="1115" mass="123722">MVLPSSSSVKEYFRSFRDGNSPRPLACSETFNLPRPGALDVDNTPHHATLYGKGERDVKRRLRFSRAICTVWKSGVRRVAVGCGFEGKSDGWDSRRGGRDSLSWRGLETSSSNDTSFHPQRPKSTPFHPAVRRRTDVSKQCGGPAGARLPRRRKYHHASTRVGHERGLGASTVIRIPPQSIHPDPTCPSRAGDFLAGKTAAITGGTTGIGRAIALEYLRQGCNVAINHLGLERDEVHKHSLLEEAATIRAERVEGETTSRAGELLEVVGDVTKSETGTILVEKAVEKWGKLDVFVANAGVFKAAEFLTLDHKLFDQTVRVNLNGAFYTCRTAARQMVKQGHGGSIIGISSISALVGGGLQTHYTPTKAGVLSLMQSMAIAMGKHNIRCNAVLPGTIRTQLADEDMRNEVKVKYLESRIPMGRIGETTDIAGPAVFFACEQLSPYCNGSQLLSDGGINLSMGDEASTPTRRARNRQSRGRGLRKTTGCIICRKRHVKCDEEKPSCRRCVKINETCNYGAGSAGNIPRTESVPQTLIYDPPRDQTIPRWQGPPDQSVQFAQPFSNSGADIPSEGNAVNSLTNANIQNDYSIKLQSTVPAETLNQQVVSPEQLSNYAQTPYSIGSNDSLIQRSSSYQPTFNVAIAKWFDMLVGDAAFDNGMPGFDLNIENLNSLENPLDQDGNRLPSLRRTSNFDLNGQQCLSPASSSPQLLERNPPTLDVATEKQKWQASDTIELLAHENFIFKNFVQRISLWIDLFDPTQSFSTFVPHLAMRNTGLMKAILALSTRHLSQNPCIAGEQSHDRNDALQYYNETLHYISKAMQYDTYKTGLELLATALIVSTYEMLDGSGKDWERHLQGVFWIQRSQVIHGDSKGLKQAVWWAWLCQDVWAAFREKRKTFTFWKPQRTYDVLNPYELAARSVYLMAQVVSYCSRDENDDSVIDITSRIEKADRLTDMLDEWQRHLTTEFTPLPSYSYVSVDPFQPIWIHPPAFGEQAPLYLPILLTQFPGVALQLHHSARLLLLLNKPSRGGFGSYLEQGRRIASLVANICGIAMTLTDNASSVMSSQCLYIAGMCIQDSRQRQAVLGMLDSCRQRIGWPIKSLGEELQAFWDAPENG</sequence>
<evidence type="ECO:0000256" key="1">
    <source>
        <dbReference type="ARBA" id="ARBA00006484"/>
    </source>
</evidence>
<feature type="compositionally biased region" description="Polar residues" evidence="6">
    <location>
        <begin position="108"/>
        <end position="118"/>
    </location>
</feature>
<dbReference type="CDD" id="cd00067">
    <property type="entry name" value="GAL4"/>
    <property type="match status" value="1"/>
</dbReference>
<dbReference type="AlphaFoldDB" id="A0A8H4VQE3"/>
<dbReference type="InterPro" id="IPR036864">
    <property type="entry name" value="Zn2-C6_fun-type_DNA-bd_sf"/>
</dbReference>
<dbReference type="PROSITE" id="PS50048">
    <property type="entry name" value="ZN2_CY6_FUNGAL_2"/>
    <property type="match status" value="1"/>
</dbReference>
<reference evidence="8 9" key="1">
    <citation type="submission" date="2020-03" db="EMBL/GenBank/DDBJ databases">
        <title>Draft Genome Sequence of Cudoniella acicularis.</title>
        <authorList>
            <person name="Buettner E."/>
            <person name="Kellner H."/>
        </authorList>
    </citation>
    <scope>NUCLEOTIDE SEQUENCE [LARGE SCALE GENOMIC DNA]</scope>
    <source>
        <strain evidence="8 9">DSM 108380</strain>
    </source>
</reference>
<feature type="domain" description="Zn(2)-C6 fungal-type" evidence="7">
    <location>
        <begin position="486"/>
        <end position="516"/>
    </location>
</feature>
<dbReference type="PROSITE" id="PS00463">
    <property type="entry name" value="ZN2_CY6_FUNGAL_1"/>
    <property type="match status" value="1"/>
</dbReference>
<keyword evidence="5" id="KW-0684">Rhamnose metabolism</keyword>
<evidence type="ECO:0000256" key="2">
    <source>
        <dbReference type="ARBA" id="ARBA00022857"/>
    </source>
</evidence>
<dbReference type="FunFam" id="3.40.50.720:FF:000417">
    <property type="entry name" value="Glucose 1-dehydrogenase, putative"/>
    <property type="match status" value="1"/>
</dbReference>